<organism evidence="2 3">
    <name type="scientific">Xyrichtys novacula</name>
    <name type="common">Pearly razorfish</name>
    <name type="synonym">Hemipteronotus novacula</name>
    <dbReference type="NCBI Taxonomy" id="13765"/>
    <lineage>
        <taxon>Eukaryota</taxon>
        <taxon>Metazoa</taxon>
        <taxon>Chordata</taxon>
        <taxon>Craniata</taxon>
        <taxon>Vertebrata</taxon>
        <taxon>Euteleostomi</taxon>
        <taxon>Actinopterygii</taxon>
        <taxon>Neopterygii</taxon>
        <taxon>Teleostei</taxon>
        <taxon>Neoteleostei</taxon>
        <taxon>Acanthomorphata</taxon>
        <taxon>Eupercaria</taxon>
        <taxon>Labriformes</taxon>
        <taxon>Labridae</taxon>
        <taxon>Xyrichtys</taxon>
    </lineage>
</organism>
<protein>
    <submittedName>
        <fullName evidence="2">Uncharacterized protein LOC115362592</fullName>
    </submittedName>
</protein>
<sequence>MAPVCVACRLSLSVLFVSIVISNVSSLLVYDSQTLLDPCLSAKDLVKLDPDHDGHTTFQPFHLPGIPAHLHCTHAPLPWAKRRRYWCRRGKYSSQLVKLKARSALSEAPKSLGFDASTEICKKNVSFFSTDKIMSTRACISQPSYDPSAPLHPSPVC</sequence>
<keyword evidence="3" id="KW-1185">Reference proteome</keyword>
<evidence type="ECO:0000256" key="1">
    <source>
        <dbReference type="SAM" id="SignalP"/>
    </source>
</evidence>
<proteinExistence type="predicted"/>
<keyword evidence="1" id="KW-0732">Signal</keyword>
<feature type="signal peptide" evidence="1">
    <location>
        <begin position="1"/>
        <end position="26"/>
    </location>
</feature>
<gene>
    <name evidence="2" type="ORF">XNOV1_A024311</name>
</gene>
<evidence type="ECO:0000313" key="2">
    <source>
        <dbReference type="EMBL" id="CAJ1084183.1"/>
    </source>
</evidence>
<evidence type="ECO:0000313" key="3">
    <source>
        <dbReference type="Proteomes" id="UP001178508"/>
    </source>
</evidence>
<dbReference type="EMBL" id="OY660884">
    <property type="protein sequence ID" value="CAJ1084183.1"/>
    <property type="molecule type" value="Genomic_DNA"/>
</dbReference>
<dbReference type="AlphaFoldDB" id="A0AAV1HEB0"/>
<reference evidence="2" key="1">
    <citation type="submission" date="2023-08" db="EMBL/GenBank/DDBJ databases">
        <authorList>
            <person name="Alioto T."/>
            <person name="Alioto T."/>
            <person name="Gomez Garrido J."/>
        </authorList>
    </citation>
    <scope>NUCLEOTIDE SEQUENCE</scope>
</reference>
<feature type="chain" id="PRO_5043673523" evidence="1">
    <location>
        <begin position="27"/>
        <end position="157"/>
    </location>
</feature>
<accession>A0AAV1HEB0</accession>
<dbReference type="Proteomes" id="UP001178508">
    <property type="component" value="Chromosome 21"/>
</dbReference>
<name>A0AAV1HEB0_XYRNO</name>